<dbReference type="EMBL" id="JACHKA010000001">
    <property type="protein sequence ID" value="MBB5984422.1"/>
    <property type="molecule type" value="Genomic_DNA"/>
</dbReference>
<evidence type="ECO:0000313" key="2">
    <source>
        <dbReference type="EMBL" id="MBB5984422.1"/>
    </source>
</evidence>
<keyword evidence="3" id="KW-1185">Reference proteome</keyword>
<feature type="region of interest" description="Disordered" evidence="1">
    <location>
        <begin position="142"/>
        <end position="170"/>
    </location>
</feature>
<comment type="caution">
    <text evidence="2">The sequence shown here is derived from an EMBL/GenBank/DDBJ whole genome shotgun (WGS) entry which is preliminary data.</text>
</comment>
<name>A0ABR6NAX7_9SPHN</name>
<organism evidence="2 3">
    <name type="scientific">Sphingobium lignivorans</name>
    <dbReference type="NCBI Taxonomy" id="2735886"/>
    <lineage>
        <taxon>Bacteria</taxon>
        <taxon>Pseudomonadati</taxon>
        <taxon>Pseudomonadota</taxon>
        <taxon>Alphaproteobacteria</taxon>
        <taxon>Sphingomonadales</taxon>
        <taxon>Sphingomonadaceae</taxon>
        <taxon>Sphingobium</taxon>
    </lineage>
</organism>
<dbReference type="Proteomes" id="UP001138540">
    <property type="component" value="Unassembled WGS sequence"/>
</dbReference>
<sequence length="214" mass="23288">MQRANRGAAAHGRVGGKALPALDGGCMPARNDSAQPACSGWPDRTVIQGAVITAVLSLSSGNPATPWGRRLCVPPLPTVCPCRRQQAPENWSRRLLEFPLMIFNRRSTIKASARASPQVSRKRIQGACAVASRPCRWMFQRQSVPRRQSSDRLSSGGGISPCEPGSTSHNPRWERCASGMRDCHLASAAPCRCLQTCRPMRWLRLADAPIDYSG</sequence>
<protein>
    <submittedName>
        <fullName evidence="2">Uncharacterized protein</fullName>
    </submittedName>
</protein>
<feature type="compositionally biased region" description="Polar residues" evidence="1">
    <location>
        <begin position="142"/>
        <end position="153"/>
    </location>
</feature>
<evidence type="ECO:0000256" key="1">
    <source>
        <dbReference type="SAM" id="MobiDB-lite"/>
    </source>
</evidence>
<proteinExistence type="predicted"/>
<accession>A0ABR6NAX7</accession>
<evidence type="ECO:0000313" key="3">
    <source>
        <dbReference type="Proteomes" id="UP001138540"/>
    </source>
</evidence>
<gene>
    <name evidence="2" type="ORF">HNP60_000396</name>
</gene>
<reference evidence="2 3" key="1">
    <citation type="submission" date="2020-08" db="EMBL/GenBank/DDBJ databases">
        <title>Exploring microbial biodiversity for novel pathways involved in the catabolism of aromatic compounds derived from lignin.</title>
        <authorList>
            <person name="Elkins J."/>
        </authorList>
    </citation>
    <scope>NUCLEOTIDE SEQUENCE [LARGE SCALE GENOMIC DNA]</scope>
    <source>
        <strain evidence="2 3">B1D3A</strain>
    </source>
</reference>